<reference evidence="2" key="1">
    <citation type="submission" date="2022-08" db="UniProtKB">
        <authorList>
            <consortium name="EnsemblMetazoa"/>
        </authorList>
    </citation>
    <scope>IDENTIFICATION</scope>
    <source>
        <strain evidence="2">05x7-T-G4-1.051#20</strain>
    </source>
</reference>
<evidence type="ECO:0000313" key="3">
    <source>
        <dbReference type="Proteomes" id="UP000005408"/>
    </source>
</evidence>
<proteinExistence type="predicted"/>
<accession>A0A8W8L4N5</accession>
<keyword evidence="1" id="KW-0175">Coiled coil</keyword>
<protein>
    <submittedName>
        <fullName evidence="2">Uncharacterized protein</fullName>
    </submittedName>
</protein>
<feature type="coiled-coil region" evidence="1">
    <location>
        <begin position="33"/>
        <end position="67"/>
    </location>
</feature>
<dbReference type="AlphaFoldDB" id="A0A8W8L4N5"/>
<sequence length="71" mass="8253">MIDVNVETDKINQKLGKLEKKFAQLIKTSEKASKMTSEKHQKLQNEISDTEEMIKRLKDSIKELEAMRDGM</sequence>
<dbReference type="EnsemblMetazoa" id="G26360.2">
    <property type="protein sequence ID" value="G26360.2:cds"/>
    <property type="gene ID" value="G26360"/>
</dbReference>
<evidence type="ECO:0000256" key="1">
    <source>
        <dbReference type="SAM" id="Coils"/>
    </source>
</evidence>
<name>A0A8W8L4N5_MAGGI</name>
<dbReference type="Proteomes" id="UP000005408">
    <property type="component" value="Unassembled WGS sequence"/>
</dbReference>
<keyword evidence="3" id="KW-1185">Reference proteome</keyword>
<organism evidence="2 3">
    <name type="scientific">Magallana gigas</name>
    <name type="common">Pacific oyster</name>
    <name type="synonym">Crassostrea gigas</name>
    <dbReference type="NCBI Taxonomy" id="29159"/>
    <lineage>
        <taxon>Eukaryota</taxon>
        <taxon>Metazoa</taxon>
        <taxon>Spiralia</taxon>
        <taxon>Lophotrochozoa</taxon>
        <taxon>Mollusca</taxon>
        <taxon>Bivalvia</taxon>
        <taxon>Autobranchia</taxon>
        <taxon>Pteriomorphia</taxon>
        <taxon>Ostreida</taxon>
        <taxon>Ostreoidea</taxon>
        <taxon>Ostreidae</taxon>
        <taxon>Magallana</taxon>
    </lineage>
</organism>
<evidence type="ECO:0000313" key="2">
    <source>
        <dbReference type="EnsemblMetazoa" id="G26360.2:cds"/>
    </source>
</evidence>